<evidence type="ECO:0000256" key="1">
    <source>
        <dbReference type="SAM" id="MobiDB-lite"/>
    </source>
</evidence>
<gene>
    <name evidence="2" type="ORF">F6X38_03730</name>
</gene>
<dbReference type="GO" id="GO:0005886">
    <property type="term" value="C:plasma membrane"/>
    <property type="evidence" value="ECO:0007669"/>
    <property type="project" value="TreeGrafter"/>
</dbReference>
<dbReference type="AlphaFoldDB" id="A0A7V7PS54"/>
<feature type="compositionally biased region" description="Low complexity" evidence="1">
    <location>
        <begin position="1213"/>
        <end position="1231"/>
    </location>
</feature>
<accession>A0A7V7PS54</accession>
<name>A0A7V7PS54_9HYPH</name>
<proteinExistence type="predicted"/>
<feature type="region of interest" description="Disordered" evidence="1">
    <location>
        <begin position="1148"/>
        <end position="1239"/>
    </location>
</feature>
<dbReference type="PIRSF" id="PIRSF034039">
    <property type="entry name" value="UCP034039"/>
    <property type="match status" value="1"/>
</dbReference>
<evidence type="ECO:0000313" key="3">
    <source>
        <dbReference type="Proteomes" id="UP000432089"/>
    </source>
</evidence>
<feature type="compositionally biased region" description="Low complexity" evidence="1">
    <location>
        <begin position="1171"/>
        <end position="1180"/>
    </location>
</feature>
<sequence length="1239" mass="126994">MRGDAAVRLLPFPSVTFADVEVEGKPGDRPLMTAKHFRMDAELAPYLSGEIRIFSMRVEDPVLRLEVGGDGRLAFLPKGGSLPTRAAVVLESITVDNGTILIEDEETRQTRTFTNVAGTFAAQSLVGPASGGGTLSADDRTLAFQFSSGQTDADGRLPMKLTLDDTVAGVTVTADGGATVKDGAPRFEGSLRAETLAPKEAGQGSGGAAPPPAIAKSSALPRFAATGNLAAGPRSLDVTDLRIAVGEGDKPYILTGSGSLAGGEKANFQVVLAGEQIDIDAIAPHGGGSQSATFESRLDAARALLLQVPKPAVPGSIKLTLPVVVAGDTTIRDLAIDAFPAGDGWSVQRFQAELPGRTRMEAAGLLDLQPETHFRGSLLVASRQPSGFSEWLTGDVDPSVRSLNGAGFSATVDLSPTRQSLTDLEIDVGGDRLTGNLQRSGKAGERTIDADLAGGRIDLDAGVALSRLFTGDADSLADARRGSLKLAAGPVSFAGTSADRIDADLAFDGRKLTVARGDLKGLAASDITAKGTLVGFGRELGGRLDVTLASAAPSELIGFLSQRLPPSPALDALQRQASTLGPLRLEGTAATTPGEIGERPTLGISVKGRAAKTDVSLSLLLGNGIYAGGQAGRFGADLALASAEPNELLGQLGVEALPVATPSPLSLKVSLSAGASGPVAASAALRAPGSEIAAEGTLDISPAGIRGGEFAVSAKSDDASPWLLSTGTAFGAAGVDALPIAFGGNLAFGDGKASLRDLEGSVGAVDLSAELEKTPGGPVTGTAFFSQLSVPWLASLVYNRAPVDPAHPDEWSKANFGKPLQDVGRFAVDVTADRMDLGGGGAVGEAAAHVDVAPGEVTLSEARGTFGGGYGTGSLQFRNADGVGAFSASADLQGLDLGALATNGFALPTEDDVESEDGDAKPPGVLGTLDATLKLDGSGQSYAGILSAMTGAGHVAVEDAAFAGTKPGLLANALSAADAQGFDATPGNVARIVAEASRDASYLVPKASADISVIGGVVRFPAVAVSRPGETLTAEGAIDLAKDGLSGSLRLDLDPGEEAVEGAAPAIQYGLGGTLARPTLTPDVQALANFLAVRALEREQVRVEAIQSNLQEKLRLRREARLYRWREADRAAQDEAAATAERVRLERNVREDRQREEDAQRAAEARKAADAQRAAEVQRMAAERARAAAERARARQAQQEQTQAPAIPNFELPPTAATPNPPATATVPTLPGVRQPYDF</sequence>
<keyword evidence="3" id="KW-1185">Reference proteome</keyword>
<comment type="caution">
    <text evidence="2">The sequence shown here is derived from an EMBL/GenBank/DDBJ whole genome shotgun (WGS) entry which is preliminary data.</text>
</comment>
<reference evidence="2 3" key="1">
    <citation type="submission" date="2019-09" db="EMBL/GenBank/DDBJ databases">
        <title>YIM 132180 draft genome.</title>
        <authorList>
            <person name="Zhang K."/>
        </authorList>
    </citation>
    <scope>NUCLEOTIDE SEQUENCE [LARGE SCALE GENOMIC DNA]</scope>
    <source>
        <strain evidence="2 3">YIM 132180</strain>
    </source>
</reference>
<dbReference type="EMBL" id="VZDO01000002">
    <property type="protein sequence ID" value="KAB0681934.1"/>
    <property type="molecule type" value="Genomic_DNA"/>
</dbReference>
<protein>
    <recommendedName>
        <fullName evidence="4">AsmA-like C-terminal domain-containing protein</fullName>
    </recommendedName>
</protein>
<dbReference type="PANTHER" id="PTHR30441:SF4">
    <property type="entry name" value="PROTEIN ASMA"/>
    <property type="match status" value="1"/>
</dbReference>
<feature type="compositionally biased region" description="Low complexity" evidence="1">
    <location>
        <begin position="1195"/>
        <end position="1206"/>
    </location>
</feature>
<organism evidence="2 3">
    <name type="scientific">Plantimonas leprariae</name>
    <dbReference type="NCBI Taxonomy" id="2615207"/>
    <lineage>
        <taxon>Bacteria</taxon>
        <taxon>Pseudomonadati</taxon>
        <taxon>Pseudomonadota</taxon>
        <taxon>Alphaproteobacteria</taxon>
        <taxon>Hyphomicrobiales</taxon>
        <taxon>Aurantimonadaceae</taxon>
        <taxon>Plantimonas</taxon>
    </lineage>
</organism>
<dbReference type="InterPro" id="IPR052894">
    <property type="entry name" value="AsmA-related"/>
</dbReference>
<evidence type="ECO:0008006" key="4">
    <source>
        <dbReference type="Google" id="ProtNLM"/>
    </source>
</evidence>
<dbReference type="PANTHER" id="PTHR30441">
    <property type="entry name" value="DUF748 DOMAIN-CONTAINING PROTEIN"/>
    <property type="match status" value="1"/>
</dbReference>
<dbReference type="Proteomes" id="UP000432089">
    <property type="component" value="Unassembled WGS sequence"/>
</dbReference>
<dbReference type="GO" id="GO:0090313">
    <property type="term" value="P:regulation of protein targeting to membrane"/>
    <property type="evidence" value="ECO:0007669"/>
    <property type="project" value="TreeGrafter"/>
</dbReference>
<feature type="compositionally biased region" description="Basic and acidic residues" evidence="1">
    <location>
        <begin position="1148"/>
        <end position="1170"/>
    </location>
</feature>
<dbReference type="InterPro" id="IPR017023">
    <property type="entry name" value="UCP034039"/>
</dbReference>
<evidence type="ECO:0000313" key="2">
    <source>
        <dbReference type="EMBL" id="KAB0681934.1"/>
    </source>
</evidence>
<feature type="compositionally biased region" description="Basic and acidic residues" evidence="1">
    <location>
        <begin position="1181"/>
        <end position="1193"/>
    </location>
</feature>